<dbReference type="Gene3D" id="3.30.559.30">
    <property type="entry name" value="Nonribosomal peptide synthetase, condensation domain"/>
    <property type="match status" value="1"/>
</dbReference>
<comment type="caution">
    <text evidence="3">The sequence shown here is derived from an EMBL/GenBank/DDBJ whole genome shotgun (WGS) entry which is preliminary data.</text>
</comment>
<dbReference type="Gene3D" id="3.30.559.10">
    <property type="entry name" value="Chloramphenicol acetyltransferase-like domain"/>
    <property type="match status" value="1"/>
</dbReference>
<protein>
    <submittedName>
        <fullName evidence="3">Condensation domain-containing protein</fullName>
    </submittedName>
</protein>
<sequence length="559" mass="60707">MDFSGAGSGTYDLTWSQKQVCSWMEQAAPHIANMNLAGLIEVGGGISVDDVMAALRVVVERHEALRTRVHLDPTGTYRQVVHSGGRLPVDVRECLTDDEADAELAEIKSLPFTSVEWPLRVSVLVSAGEVVKIAMCVSHIATDGWGMGVLHGEMTGLLSRDAGARKALLEKPVRQPREQAAWERTDGDSATHRAEIFCAGQLKHFPNQRFPLPRRAPESPRFPEIMMESSASAVAVARLAEDVQVTPHTVVVGAISVLLSALSRSDRATFRIFCANRLDKATQSSLGSFYQVVPVSVEVGDLPFREVVRTAWKKTMGAYLLGPGDPVRLDALAEAVVRERGVKPDLECFVNLHNLASPAALEAACGVGPGAREATRTWRRGGNEIWEPGKFYLDVWNVAEKLVVSLWGDTELFPSDALADVLASLEEILVRGADDSELGAAELIRSVGRLPGAPVRGGLEYVDPCWVDLAEVRQAMVECLSPHGIEVALEPGADPSGASVVAYLDLGGRNLTTTEIHRLVVAGLRGRRFVRAPHRYVIRDRSPDGPASPEEHPKDERRS</sequence>
<organism evidence="3 4">
    <name type="scientific">Streptomyces brasiliscabiei</name>
    <dbReference type="NCBI Taxonomy" id="2736302"/>
    <lineage>
        <taxon>Bacteria</taxon>
        <taxon>Bacillati</taxon>
        <taxon>Actinomycetota</taxon>
        <taxon>Actinomycetes</taxon>
        <taxon>Kitasatosporales</taxon>
        <taxon>Streptomycetaceae</taxon>
        <taxon>Streptomyces</taxon>
    </lineage>
</organism>
<dbReference type="PANTHER" id="PTHR45527">
    <property type="entry name" value="NONRIBOSOMAL PEPTIDE SYNTHETASE"/>
    <property type="match status" value="1"/>
</dbReference>
<evidence type="ECO:0000313" key="3">
    <source>
        <dbReference type="EMBL" id="MEI5615325.1"/>
    </source>
</evidence>
<feature type="domain" description="Condensation" evidence="2">
    <location>
        <begin position="9"/>
        <end position="315"/>
    </location>
</feature>
<dbReference type="Pfam" id="PF00668">
    <property type="entry name" value="Condensation"/>
    <property type="match status" value="1"/>
</dbReference>
<evidence type="ECO:0000256" key="1">
    <source>
        <dbReference type="SAM" id="MobiDB-lite"/>
    </source>
</evidence>
<evidence type="ECO:0000313" key="4">
    <source>
        <dbReference type="Proteomes" id="UP001365781"/>
    </source>
</evidence>
<keyword evidence="4" id="KW-1185">Reference proteome</keyword>
<dbReference type="SUPFAM" id="SSF52777">
    <property type="entry name" value="CoA-dependent acyltransferases"/>
    <property type="match status" value="2"/>
</dbReference>
<gene>
    <name evidence="3" type="ORF">WB403_40010</name>
</gene>
<dbReference type="PANTHER" id="PTHR45527:SF1">
    <property type="entry name" value="FATTY ACID SYNTHASE"/>
    <property type="match status" value="1"/>
</dbReference>
<dbReference type="InterPro" id="IPR001242">
    <property type="entry name" value="Condensation_dom"/>
</dbReference>
<dbReference type="InterPro" id="IPR023213">
    <property type="entry name" value="CAT-like_dom_sf"/>
</dbReference>
<dbReference type="EMBL" id="JBBAYM010000036">
    <property type="protein sequence ID" value="MEI5615325.1"/>
    <property type="molecule type" value="Genomic_DNA"/>
</dbReference>
<feature type="region of interest" description="Disordered" evidence="1">
    <location>
        <begin position="538"/>
        <end position="559"/>
    </location>
</feature>
<accession>A0ABU8GT52</accession>
<evidence type="ECO:0000259" key="2">
    <source>
        <dbReference type="Pfam" id="PF00668"/>
    </source>
</evidence>
<name>A0ABU8GT52_9ACTN</name>
<reference evidence="3 4" key="1">
    <citation type="submission" date="2024-03" db="EMBL/GenBank/DDBJ databases">
        <title>First Report of Pectobacterium brasiliscabiei causing potato scab in china.</title>
        <authorList>
            <person name="Handique U."/>
        </authorList>
    </citation>
    <scope>NUCLEOTIDE SEQUENCE [LARGE SCALE GENOMIC DNA]</scope>
    <source>
        <strain evidence="3 4">ZRIMU1503</strain>
    </source>
</reference>
<dbReference type="Proteomes" id="UP001365781">
    <property type="component" value="Unassembled WGS sequence"/>
</dbReference>
<proteinExistence type="predicted"/>
<dbReference type="RefSeq" id="WP_336558678.1">
    <property type="nucleotide sequence ID" value="NZ_JBBAYL010000026.1"/>
</dbReference>